<keyword evidence="4" id="KW-0081">Bacteriolytic enzyme</keyword>
<evidence type="ECO:0000256" key="1">
    <source>
        <dbReference type="ARBA" id="ARBA00000632"/>
    </source>
</evidence>
<keyword evidence="8" id="KW-0732">Signal</keyword>
<accession>A0A2P1CXQ0</accession>
<dbReference type="CDD" id="cd16890">
    <property type="entry name" value="lyz_i"/>
    <property type="match status" value="1"/>
</dbReference>
<dbReference type="PANTHER" id="PTHR11195:SF22">
    <property type="entry name" value="LYSOZYME"/>
    <property type="match status" value="1"/>
</dbReference>
<gene>
    <name evidence="9" type="primary">Lys-i3</name>
</gene>
<feature type="disulfide bond" evidence="7">
    <location>
        <begin position="49"/>
        <end position="59"/>
    </location>
</feature>
<feature type="disulfide bond" evidence="7">
    <location>
        <begin position="91"/>
        <end position="97"/>
    </location>
</feature>
<evidence type="ECO:0000256" key="5">
    <source>
        <dbReference type="ARBA" id="ARBA00022801"/>
    </source>
</evidence>
<evidence type="ECO:0000313" key="9">
    <source>
        <dbReference type="EMBL" id="AVK42824.1"/>
    </source>
</evidence>
<dbReference type="GO" id="GO:0042742">
    <property type="term" value="P:defense response to bacterium"/>
    <property type="evidence" value="ECO:0007669"/>
    <property type="project" value="UniProtKB-KW"/>
</dbReference>
<dbReference type="SUPFAM" id="SSF53955">
    <property type="entry name" value="Lysozyme-like"/>
    <property type="match status" value="1"/>
</dbReference>
<dbReference type="EMBL" id="MG910500">
    <property type="protein sequence ID" value="AVK42824.1"/>
    <property type="molecule type" value="mRNA"/>
</dbReference>
<organism evidence="9">
    <name type="scientific">Procambarus clarkii</name>
    <name type="common">Red swamp crayfish</name>
    <dbReference type="NCBI Taxonomy" id="6728"/>
    <lineage>
        <taxon>Eukaryota</taxon>
        <taxon>Metazoa</taxon>
        <taxon>Ecdysozoa</taxon>
        <taxon>Arthropoda</taxon>
        <taxon>Crustacea</taxon>
        <taxon>Multicrustacea</taxon>
        <taxon>Malacostraca</taxon>
        <taxon>Eumalacostraca</taxon>
        <taxon>Eucarida</taxon>
        <taxon>Decapoda</taxon>
        <taxon>Pleocyemata</taxon>
        <taxon>Astacidea</taxon>
        <taxon>Astacoidea</taxon>
        <taxon>Cambaridae</taxon>
        <taxon>Procambarus</taxon>
    </lineage>
</organism>
<dbReference type="AlphaFoldDB" id="A0A2P1CXQ0"/>
<evidence type="ECO:0000256" key="8">
    <source>
        <dbReference type="SAM" id="SignalP"/>
    </source>
</evidence>
<feature type="signal peptide" evidence="8">
    <location>
        <begin position="1"/>
        <end position="22"/>
    </location>
</feature>
<dbReference type="Pfam" id="PF05497">
    <property type="entry name" value="Destabilase"/>
    <property type="match status" value="1"/>
</dbReference>
<feature type="chain" id="PRO_5015152180" description="lysozyme" evidence="8">
    <location>
        <begin position="23"/>
        <end position="157"/>
    </location>
</feature>
<dbReference type="OrthoDB" id="6337871at2759"/>
<reference evidence="9" key="1">
    <citation type="submission" date="2018-02" db="EMBL/GenBank/DDBJ databases">
        <authorList>
            <person name="Cohen D.B."/>
            <person name="Kent A.D."/>
        </authorList>
    </citation>
    <scope>NUCLEOTIDE SEQUENCE</scope>
</reference>
<dbReference type="InterPro" id="IPR018247">
    <property type="entry name" value="EF_Hand_1_Ca_BS"/>
</dbReference>
<name>A0A2P1CXQ0_PROCL</name>
<evidence type="ECO:0000256" key="2">
    <source>
        <dbReference type="ARBA" id="ARBA00012732"/>
    </source>
</evidence>
<keyword evidence="5 9" id="KW-0378">Hydrolase</keyword>
<dbReference type="InterPro" id="IPR008597">
    <property type="entry name" value="Invert_lysozyme"/>
</dbReference>
<dbReference type="EC" id="3.2.1.17" evidence="2"/>
<protein>
    <recommendedName>
        <fullName evidence="2">lysozyme</fullName>
        <ecNumber evidence="2">3.2.1.17</ecNumber>
    </recommendedName>
</protein>
<feature type="disulfide bond" evidence="7">
    <location>
        <begin position="37"/>
        <end position="43"/>
    </location>
</feature>
<dbReference type="Gene3D" id="1.10.530.10">
    <property type="match status" value="1"/>
</dbReference>
<dbReference type="InterPro" id="IPR023346">
    <property type="entry name" value="Lysozyme-like_dom_sf"/>
</dbReference>
<proteinExistence type="evidence at transcript level"/>
<comment type="catalytic activity">
    <reaction evidence="1">
        <text>Hydrolysis of (1-&gt;4)-beta-linkages between N-acetylmuramic acid and N-acetyl-D-glucosamine residues in a peptidoglycan and between N-acetyl-D-glucosamine residues in chitodextrins.</text>
        <dbReference type="EC" id="3.2.1.17"/>
    </reaction>
</comment>
<dbReference type="FunFam" id="1.10.530.10:FF:000019">
    <property type="entry name" value="lysozyme"/>
    <property type="match status" value="1"/>
</dbReference>
<keyword evidence="6 9" id="KW-0326">Glycosidase</keyword>
<dbReference type="PROSITE" id="PS51909">
    <property type="entry name" value="LYSOZYME_I"/>
    <property type="match status" value="1"/>
</dbReference>
<dbReference type="PANTHER" id="PTHR11195">
    <property type="entry name" value="DESTABILASE-RELATED"/>
    <property type="match status" value="1"/>
</dbReference>
<dbReference type="PROSITE" id="PS00018">
    <property type="entry name" value="EF_HAND_1"/>
    <property type="match status" value="1"/>
</dbReference>
<keyword evidence="3" id="KW-0929">Antimicrobial</keyword>
<evidence type="ECO:0000256" key="7">
    <source>
        <dbReference type="PIRSR" id="PIRSR608597-3"/>
    </source>
</evidence>
<feature type="disulfide bond" evidence="7">
    <location>
        <begin position="32"/>
        <end position="121"/>
    </location>
</feature>
<sequence precursor="true">MAIVKTVLIGLTAAIMTVLVHGQTDSLISANCMGCLCEASTSCNATSPCHTPPGGGYFCGPFLISFPYWTDAGKPVLKGDDPNVKGAFENCVLDLYCAAKTVRQYMKKFASDCNGDGVVSCVDYVRIHKHGQNGCSAPLTGIFEKQFEECRARLGVI</sequence>
<dbReference type="SMR" id="A0A2P1CXQ0"/>
<dbReference type="GO" id="GO:0003796">
    <property type="term" value="F:lysozyme activity"/>
    <property type="evidence" value="ECO:0007669"/>
    <property type="project" value="UniProtKB-EC"/>
</dbReference>
<dbReference type="GO" id="GO:0031640">
    <property type="term" value="P:killing of cells of another organism"/>
    <property type="evidence" value="ECO:0007669"/>
    <property type="project" value="UniProtKB-KW"/>
</dbReference>
<evidence type="ECO:0000256" key="6">
    <source>
        <dbReference type="ARBA" id="ARBA00023295"/>
    </source>
</evidence>
<evidence type="ECO:0000256" key="4">
    <source>
        <dbReference type="ARBA" id="ARBA00022638"/>
    </source>
</evidence>
<evidence type="ECO:0000256" key="3">
    <source>
        <dbReference type="ARBA" id="ARBA00022529"/>
    </source>
</evidence>
<keyword evidence="7" id="KW-1015">Disulfide bond</keyword>